<organism evidence="14 16">
    <name type="scientific">Thalassospira marina</name>
    <dbReference type="NCBI Taxonomy" id="2048283"/>
    <lineage>
        <taxon>Bacteria</taxon>
        <taxon>Pseudomonadati</taxon>
        <taxon>Pseudomonadota</taxon>
        <taxon>Alphaproteobacteria</taxon>
        <taxon>Rhodospirillales</taxon>
        <taxon>Thalassospiraceae</taxon>
        <taxon>Thalassospira</taxon>
    </lineage>
</organism>
<evidence type="ECO:0000256" key="11">
    <source>
        <dbReference type="RuleBase" id="RU365097"/>
    </source>
</evidence>
<dbReference type="EMBL" id="NWTK01000003">
    <property type="protein sequence ID" value="PKR54997.1"/>
    <property type="molecule type" value="Genomic_DNA"/>
</dbReference>
<keyword evidence="9 10" id="KW-0472">Membrane</keyword>
<dbReference type="OrthoDB" id="9804629at2"/>
<dbReference type="InterPro" id="IPR011867">
    <property type="entry name" value="ModB_ABC"/>
</dbReference>
<evidence type="ECO:0000256" key="5">
    <source>
        <dbReference type="ARBA" id="ARBA00022475"/>
    </source>
</evidence>
<feature type="domain" description="ABC transmembrane type-1" evidence="12">
    <location>
        <begin position="11"/>
        <end position="219"/>
    </location>
</feature>
<dbReference type="PANTHER" id="PTHR30183:SF3">
    <property type="entry name" value="MOLYBDENUM TRANSPORT SYSTEM PERMEASE PROTEIN MODB"/>
    <property type="match status" value="1"/>
</dbReference>
<evidence type="ECO:0000256" key="1">
    <source>
        <dbReference type="ARBA" id="ARBA00002949"/>
    </source>
</evidence>
<keyword evidence="7 10" id="KW-0812">Transmembrane</keyword>
<protein>
    <recommendedName>
        <fullName evidence="11">Molybdenum transport system permease</fullName>
    </recommendedName>
</protein>
<dbReference type="Gene3D" id="1.10.3720.10">
    <property type="entry name" value="MetI-like"/>
    <property type="match status" value="1"/>
</dbReference>
<evidence type="ECO:0000256" key="6">
    <source>
        <dbReference type="ARBA" id="ARBA00022505"/>
    </source>
</evidence>
<feature type="transmembrane region" description="Helical" evidence="10">
    <location>
        <begin position="45"/>
        <end position="68"/>
    </location>
</feature>
<evidence type="ECO:0000313" key="16">
    <source>
        <dbReference type="Proteomes" id="UP000233597"/>
    </source>
</evidence>
<evidence type="ECO:0000256" key="4">
    <source>
        <dbReference type="ARBA" id="ARBA00022448"/>
    </source>
</evidence>
<keyword evidence="6 11" id="KW-0500">Molybdenum</keyword>
<feature type="transmembrane region" description="Helical" evidence="10">
    <location>
        <begin position="12"/>
        <end position="38"/>
    </location>
</feature>
<feature type="transmembrane region" description="Helical" evidence="10">
    <location>
        <begin position="88"/>
        <end position="106"/>
    </location>
</feature>
<dbReference type="RefSeq" id="WP_101264839.1">
    <property type="nucleotide sequence ID" value="NZ_CP024199.1"/>
</dbReference>
<dbReference type="Pfam" id="PF00528">
    <property type="entry name" value="BPD_transp_1"/>
    <property type="match status" value="1"/>
</dbReference>
<comment type="function">
    <text evidence="1 11">Part of the binding-protein-dependent transport system for molybdenum; probably responsible for the translocation of the substrate across the membrane.</text>
</comment>
<sequence>MTLSPAEIDALLLSLKIAAVAVAGALPFAILAASILTFGRFPGRFLLDAIVHLPLILPPVVMGYLLLISFGTRAPIGAWLLHTFDIRLVFSWGGAALAAGIVSFPFQVRAIRIALENIDPGLHQAAETLGAGPFDRFFNITLPLALPGIIAGAITAFSASLGEFGAIITFVSNIPGETRTLPLAIYTAIQTPGGELAAARLAALSIGLALCGLIISEMTMRGIRQKLTGQIRP</sequence>
<name>A0A2N3KWW5_9PROT</name>
<dbReference type="AlphaFoldDB" id="A0A2N3KWW5"/>
<evidence type="ECO:0000256" key="7">
    <source>
        <dbReference type="ARBA" id="ARBA00022692"/>
    </source>
</evidence>
<dbReference type="SUPFAM" id="SSF161098">
    <property type="entry name" value="MetI-like"/>
    <property type="match status" value="1"/>
</dbReference>
<evidence type="ECO:0000256" key="3">
    <source>
        <dbReference type="ARBA" id="ARBA00007069"/>
    </source>
</evidence>
<keyword evidence="15" id="KW-1185">Reference proteome</keyword>
<dbReference type="PROSITE" id="PS50928">
    <property type="entry name" value="ABC_TM1"/>
    <property type="match status" value="1"/>
</dbReference>
<gene>
    <name evidence="14" type="ORF">COO20_06315</name>
    <name evidence="13" type="ORF">CSC3H3_14895</name>
</gene>
<accession>A0A2N3KWW5</accession>
<reference evidence="14 16" key="1">
    <citation type="submission" date="2017-09" db="EMBL/GenBank/DDBJ databases">
        <title>Biodiversity and function of Thalassospira species in the particle-attached aromatic-hydrocarbon-degrading consortia from the surface seawater of the South China Sea.</title>
        <authorList>
            <person name="Dong C."/>
            <person name="Liu R."/>
            <person name="Shao Z."/>
        </authorList>
    </citation>
    <scope>NUCLEOTIDE SEQUENCE [LARGE SCALE GENOMIC DNA]</scope>
    <source>
        <strain evidence="14 16">CSC1P2</strain>
    </source>
</reference>
<dbReference type="CDD" id="cd06261">
    <property type="entry name" value="TM_PBP2"/>
    <property type="match status" value="1"/>
</dbReference>
<evidence type="ECO:0000256" key="10">
    <source>
        <dbReference type="RuleBase" id="RU363032"/>
    </source>
</evidence>
<comment type="similarity">
    <text evidence="3 11">Belongs to the binding-protein-dependent transport system permease family. CysTW subfamily.</text>
</comment>
<dbReference type="Proteomes" id="UP000233458">
    <property type="component" value="Chromosome"/>
</dbReference>
<keyword evidence="8 10" id="KW-1133">Transmembrane helix</keyword>
<evidence type="ECO:0000313" key="13">
    <source>
        <dbReference type="EMBL" id="AUG53854.1"/>
    </source>
</evidence>
<evidence type="ECO:0000256" key="9">
    <source>
        <dbReference type="ARBA" id="ARBA00023136"/>
    </source>
</evidence>
<dbReference type="GO" id="GO:0005886">
    <property type="term" value="C:plasma membrane"/>
    <property type="evidence" value="ECO:0007669"/>
    <property type="project" value="UniProtKB-SubCell"/>
</dbReference>
<dbReference type="KEGG" id="thac:CSC3H3_14895"/>
<evidence type="ECO:0000259" key="12">
    <source>
        <dbReference type="PROSITE" id="PS50928"/>
    </source>
</evidence>
<dbReference type="InterPro" id="IPR000515">
    <property type="entry name" value="MetI-like"/>
</dbReference>
<dbReference type="EMBL" id="CP024199">
    <property type="protein sequence ID" value="AUG53854.1"/>
    <property type="molecule type" value="Genomic_DNA"/>
</dbReference>
<reference evidence="13 15" key="2">
    <citation type="submission" date="2017-10" db="EMBL/GenBank/DDBJ databases">
        <title>Biodiversity and function of Thalassospira species in the particle-attached aromatic-hydrocarbon-degrading consortia from the surface seawater of the China South Sea.</title>
        <authorList>
            <person name="Dong C."/>
            <person name="Liu R."/>
            <person name="Shao Z."/>
        </authorList>
    </citation>
    <scope>NUCLEOTIDE SEQUENCE [LARGE SCALE GENOMIC DNA]</scope>
    <source>
        <strain evidence="13 15">CSC3H3</strain>
    </source>
</reference>
<dbReference type="Proteomes" id="UP000233597">
    <property type="component" value="Unassembled WGS sequence"/>
</dbReference>
<dbReference type="GO" id="GO:0015098">
    <property type="term" value="F:molybdate ion transmembrane transporter activity"/>
    <property type="evidence" value="ECO:0007669"/>
    <property type="project" value="UniProtKB-UniRule"/>
</dbReference>
<dbReference type="NCBIfam" id="NF006939">
    <property type="entry name" value="PRK09421.1"/>
    <property type="match status" value="1"/>
</dbReference>
<feature type="transmembrane region" description="Helical" evidence="10">
    <location>
        <begin position="197"/>
        <end position="216"/>
    </location>
</feature>
<evidence type="ECO:0000256" key="2">
    <source>
        <dbReference type="ARBA" id="ARBA00004651"/>
    </source>
</evidence>
<evidence type="ECO:0000313" key="14">
    <source>
        <dbReference type="EMBL" id="PKR54997.1"/>
    </source>
</evidence>
<dbReference type="NCBIfam" id="TIGR02141">
    <property type="entry name" value="modB_ABC"/>
    <property type="match status" value="1"/>
</dbReference>
<keyword evidence="4 10" id="KW-0813">Transport</keyword>
<evidence type="ECO:0000313" key="15">
    <source>
        <dbReference type="Proteomes" id="UP000233458"/>
    </source>
</evidence>
<dbReference type="InterPro" id="IPR035906">
    <property type="entry name" value="MetI-like_sf"/>
</dbReference>
<comment type="subcellular location">
    <subcellularLocation>
        <location evidence="11">Cell inner membrane</location>
        <topology evidence="11">Multi-pass membrane protein</topology>
    </subcellularLocation>
    <subcellularLocation>
        <location evidence="2 10">Cell membrane</location>
        <topology evidence="2 10">Multi-pass membrane protein</topology>
    </subcellularLocation>
</comment>
<feature type="transmembrane region" description="Helical" evidence="10">
    <location>
        <begin position="144"/>
        <end position="171"/>
    </location>
</feature>
<keyword evidence="5" id="KW-1003">Cell membrane</keyword>
<dbReference type="PANTHER" id="PTHR30183">
    <property type="entry name" value="MOLYBDENUM TRANSPORT SYSTEM PERMEASE PROTEIN MODB"/>
    <property type="match status" value="1"/>
</dbReference>
<keyword evidence="11" id="KW-0997">Cell inner membrane</keyword>
<evidence type="ECO:0000256" key="8">
    <source>
        <dbReference type="ARBA" id="ARBA00022989"/>
    </source>
</evidence>
<proteinExistence type="inferred from homology"/>